<dbReference type="Pfam" id="PF13676">
    <property type="entry name" value="TIR_2"/>
    <property type="match status" value="1"/>
</dbReference>
<organism evidence="2 3">
    <name type="scientific">Segatella copri</name>
    <dbReference type="NCBI Taxonomy" id="165179"/>
    <lineage>
        <taxon>Bacteria</taxon>
        <taxon>Pseudomonadati</taxon>
        <taxon>Bacteroidota</taxon>
        <taxon>Bacteroidia</taxon>
        <taxon>Bacteroidales</taxon>
        <taxon>Prevotellaceae</taxon>
        <taxon>Segatella</taxon>
    </lineage>
</organism>
<dbReference type="SMART" id="SM00255">
    <property type="entry name" value="TIR"/>
    <property type="match status" value="1"/>
</dbReference>
<dbReference type="InterPro" id="IPR027417">
    <property type="entry name" value="P-loop_NTPase"/>
</dbReference>
<dbReference type="Gene3D" id="3.40.50.10140">
    <property type="entry name" value="Toll/interleukin-1 receptor homology (TIR) domain"/>
    <property type="match status" value="1"/>
</dbReference>
<dbReference type="InterPro" id="IPR035897">
    <property type="entry name" value="Toll_tir_struct_dom_sf"/>
</dbReference>
<comment type="caution">
    <text evidence="2">The sequence shown here is derived from an EMBL/GenBank/DDBJ whole genome shotgun (WGS) entry which is preliminary data.</text>
</comment>
<sequence length="876" mass="101350">MYTLIMNLCCSQLEAKQSLKNYIMLKLFISYSHTDESKVCDFITYMTPLTTGENNLLDIWYDRNIKAGDDFWDEIDSHLADRDIVCLFLSKDYIASGACRHEMEKALEMRQRYGIMVIPVILSKCRWLEVNPNLKKLLAATKDAKEINSYPTEDEGWDDVYEHLKDAAESYSSIKKLSLTDDFKDFLNDAALLAKAHSEKAKLTLDDIYVNQELTIVDSKHQEKKTTVESVISDFDQGYKVSIMGDDQSGKSSILKMFFRELKKRHFVPIYIKDTEVLMQGKIKNRMEEEFKRQYITSLNLKDVNPSMVVPLIDDFHKAKNKEKILQELQDYKSCVLIVDDIFSLDITNEQLIIDFKRYRIRELKASLRNKLIKNWLTIREGENLPPFSNADLARIDEMTNIVEQSLGKAFGKGIMPAHPFFILYVLSTYDFEIQPGGNHNITSQGHCYQALIYFFLRSHGVDNDNVDGYLNFFTEFAQAIYLNKGNDLNPEQYDDFLKTYSNVYNFIEPKNEFLRKVYASGIIAVSSFNTYSFGYPYLYYFFAGKFFSENWNDVDSKGHEWCVEEVKNIIQNLHKTSNAYIAIFIAHHTKNLSLLKLIVNVADDIFSKYPPATFDKHCLSVFQKQSFSMPQPSLPSRNNVEVNRANALKIQDEIEDIPNEDNIDEEEVADELSIELRRSAKTVEVIGAIVKNRAGSLGNELLKNLFLTGVNVHLRQTSSFLALIEKMTEENDYSDFLVERIRDNYPNESEEKLKQIANRFFWSANFGFIFTTIRKISKSLGSNKLTNIVKEVCDSMNTPASFMIKHTILMWSNKNLRIKELVKMDKILDCPISKSVMTWIITEYCSMHRIDYKDSSKLEQLGIKAKNLLSKSKNE</sequence>
<evidence type="ECO:0000313" key="3">
    <source>
        <dbReference type="Proteomes" id="UP000283872"/>
    </source>
</evidence>
<dbReference type="Gene3D" id="3.40.50.300">
    <property type="entry name" value="P-loop containing nucleotide triphosphate hydrolases"/>
    <property type="match status" value="1"/>
</dbReference>
<feature type="domain" description="TIR" evidence="1">
    <location>
        <begin position="23"/>
        <end position="164"/>
    </location>
</feature>
<protein>
    <submittedName>
        <fullName evidence="2">TIR domain-containing protein</fullName>
    </submittedName>
</protein>
<dbReference type="EMBL" id="QRVA01000069">
    <property type="protein sequence ID" value="RGS10492.1"/>
    <property type="molecule type" value="Genomic_DNA"/>
</dbReference>
<evidence type="ECO:0000259" key="1">
    <source>
        <dbReference type="PROSITE" id="PS50104"/>
    </source>
</evidence>
<accession>A0A3E5DNI5</accession>
<dbReference type="GO" id="GO:0007165">
    <property type="term" value="P:signal transduction"/>
    <property type="evidence" value="ECO:0007669"/>
    <property type="project" value="InterPro"/>
</dbReference>
<name>A0A3E5DNI5_9BACT</name>
<dbReference type="PROSITE" id="PS50104">
    <property type="entry name" value="TIR"/>
    <property type="match status" value="1"/>
</dbReference>
<dbReference type="InterPro" id="IPR000157">
    <property type="entry name" value="TIR_dom"/>
</dbReference>
<proteinExistence type="predicted"/>
<evidence type="ECO:0000313" key="2">
    <source>
        <dbReference type="EMBL" id="RGS10492.1"/>
    </source>
</evidence>
<dbReference type="SUPFAM" id="SSF52200">
    <property type="entry name" value="Toll/Interleukin receptor TIR domain"/>
    <property type="match status" value="1"/>
</dbReference>
<dbReference type="SUPFAM" id="SSF52540">
    <property type="entry name" value="P-loop containing nucleoside triphosphate hydrolases"/>
    <property type="match status" value="1"/>
</dbReference>
<reference evidence="2 3" key="1">
    <citation type="submission" date="2018-08" db="EMBL/GenBank/DDBJ databases">
        <title>A genome reference for cultivated species of the human gut microbiota.</title>
        <authorList>
            <person name="Zou Y."/>
            <person name="Xue W."/>
            <person name="Luo G."/>
        </authorList>
    </citation>
    <scope>NUCLEOTIDE SEQUENCE [LARGE SCALE GENOMIC DNA]</scope>
    <source>
        <strain evidence="2 3">AF24-12</strain>
    </source>
</reference>
<gene>
    <name evidence="2" type="ORF">DWY11_15340</name>
</gene>
<dbReference type="Proteomes" id="UP000283872">
    <property type="component" value="Unassembled WGS sequence"/>
</dbReference>
<dbReference type="AlphaFoldDB" id="A0A3E5DNI5"/>